<dbReference type="EMBL" id="JAPZBO010000001">
    <property type="protein sequence ID" value="KAJ5331824.1"/>
    <property type="molecule type" value="Genomic_DNA"/>
</dbReference>
<evidence type="ECO:0000313" key="1">
    <source>
        <dbReference type="EMBL" id="KAJ5331824.1"/>
    </source>
</evidence>
<sequence length="111" mass="13317">MASESGFSLHVTIHINPSDLPRWFELFKPVYDAVCQESECRFFELYQSLGEPGTLHWVEDWTATTEWFMETQMTKEYYKEYLAETEVMFVKPREFKILKRVGAPYYMVKDH</sequence>
<name>A0A9W9GP97_9EURO</name>
<keyword evidence="2" id="KW-1185">Reference proteome</keyword>
<protein>
    <recommendedName>
        <fullName evidence="3">ABM domain-containing protein</fullName>
    </recommendedName>
</protein>
<reference evidence="1" key="1">
    <citation type="submission" date="2022-12" db="EMBL/GenBank/DDBJ databases">
        <authorList>
            <person name="Petersen C."/>
        </authorList>
    </citation>
    <scope>NUCLEOTIDE SEQUENCE</scope>
    <source>
        <strain evidence="1">IBT 21472</strain>
    </source>
</reference>
<comment type="caution">
    <text evidence="1">The sequence shown here is derived from an EMBL/GenBank/DDBJ whole genome shotgun (WGS) entry which is preliminary data.</text>
</comment>
<evidence type="ECO:0000313" key="2">
    <source>
        <dbReference type="Proteomes" id="UP001147746"/>
    </source>
</evidence>
<dbReference type="Gene3D" id="3.30.70.100">
    <property type="match status" value="1"/>
</dbReference>
<accession>A0A9W9GP97</accession>
<organism evidence="1 2">
    <name type="scientific">Penicillium atrosanguineum</name>
    <dbReference type="NCBI Taxonomy" id="1132637"/>
    <lineage>
        <taxon>Eukaryota</taxon>
        <taxon>Fungi</taxon>
        <taxon>Dikarya</taxon>
        <taxon>Ascomycota</taxon>
        <taxon>Pezizomycotina</taxon>
        <taxon>Eurotiomycetes</taxon>
        <taxon>Eurotiomycetidae</taxon>
        <taxon>Eurotiales</taxon>
        <taxon>Aspergillaceae</taxon>
        <taxon>Penicillium</taxon>
    </lineage>
</organism>
<evidence type="ECO:0008006" key="3">
    <source>
        <dbReference type="Google" id="ProtNLM"/>
    </source>
</evidence>
<dbReference type="InterPro" id="IPR011008">
    <property type="entry name" value="Dimeric_a/b-barrel"/>
</dbReference>
<dbReference type="AlphaFoldDB" id="A0A9W9GP97"/>
<gene>
    <name evidence="1" type="ORF">N7476_001607</name>
</gene>
<dbReference type="SUPFAM" id="SSF54909">
    <property type="entry name" value="Dimeric alpha+beta barrel"/>
    <property type="match status" value="1"/>
</dbReference>
<proteinExistence type="predicted"/>
<reference evidence="1" key="2">
    <citation type="journal article" date="2023" name="IMA Fungus">
        <title>Comparative genomic study of the Penicillium genus elucidates a diverse pangenome and 15 lateral gene transfer events.</title>
        <authorList>
            <person name="Petersen C."/>
            <person name="Sorensen T."/>
            <person name="Nielsen M.R."/>
            <person name="Sondergaard T.E."/>
            <person name="Sorensen J.L."/>
            <person name="Fitzpatrick D.A."/>
            <person name="Frisvad J.C."/>
            <person name="Nielsen K.L."/>
        </authorList>
    </citation>
    <scope>NUCLEOTIDE SEQUENCE</scope>
    <source>
        <strain evidence="1">IBT 21472</strain>
    </source>
</reference>
<dbReference type="Proteomes" id="UP001147746">
    <property type="component" value="Unassembled WGS sequence"/>
</dbReference>